<feature type="non-terminal residue" evidence="6">
    <location>
        <position position="1"/>
    </location>
</feature>
<keyword evidence="4" id="KW-0325">Glycoprotein</keyword>
<dbReference type="OrthoDB" id="10055367at2759"/>
<keyword evidence="1" id="KW-0732">Signal</keyword>
<keyword evidence="3" id="KW-1015">Disulfide bond</keyword>
<evidence type="ECO:0000313" key="7">
    <source>
        <dbReference type="Proteomes" id="UP001152795"/>
    </source>
</evidence>
<evidence type="ECO:0000256" key="5">
    <source>
        <dbReference type="SAM" id="MobiDB-lite"/>
    </source>
</evidence>
<keyword evidence="7" id="KW-1185">Reference proteome</keyword>
<dbReference type="Pfam" id="PF00052">
    <property type="entry name" value="Laminin_B"/>
    <property type="match status" value="1"/>
</dbReference>
<dbReference type="Proteomes" id="UP001152795">
    <property type="component" value="Unassembled WGS sequence"/>
</dbReference>
<evidence type="ECO:0000256" key="2">
    <source>
        <dbReference type="ARBA" id="ARBA00022737"/>
    </source>
</evidence>
<evidence type="ECO:0000256" key="4">
    <source>
        <dbReference type="ARBA" id="ARBA00023180"/>
    </source>
</evidence>
<protein>
    <submittedName>
        <fullName evidence="6">Uncharacterized protein</fullName>
    </submittedName>
</protein>
<accession>A0A6S7K729</accession>
<evidence type="ECO:0000313" key="6">
    <source>
        <dbReference type="EMBL" id="CAB4040417.1"/>
    </source>
</evidence>
<organism evidence="6 7">
    <name type="scientific">Paramuricea clavata</name>
    <name type="common">Red gorgonian</name>
    <name type="synonym">Violescent sea-whip</name>
    <dbReference type="NCBI Taxonomy" id="317549"/>
    <lineage>
        <taxon>Eukaryota</taxon>
        <taxon>Metazoa</taxon>
        <taxon>Cnidaria</taxon>
        <taxon>Anthozoa</taxon>
        <taxon>Octocorallia</taxon>
        <taxon>Malacalcyonacea</taxon>
        <taxon>Plexauridae</taxon>
        <taxon>Paramuricea</taxon>
    </lineage>
</organism>
<sequence length="248" mass="27957">FGSVCRPPFFNSVAQHSDECLRCFCNGRTTSCRSAQLYNSKLTSQWDCYSCTEKDEPRLVDRYGKSVNIYQISTVTRLYWQLPTRYSGNKVTSYGGNLTFTLDSNLIPQRSKRNLDQKKNYKPTVWNYVKETPNNRSWFGDSKTSRTLNDVPSGRKNNPGSNRGTASGPRVLNLTEGHSVFIVGSDGTQLGSTDLDYLDDGGVGIRITEENWKETLEKSRRTSRSTLLRVLADVKFIFVKGTSSADIL</sequence>
<feature type="non-terminal residue" evidence="6">
    <location>
        <position position="248"/>
    </location>
</feature>
<dbReference type="AlphaFoldDB" id="A0A6S7K729"/>
<dbReference type="EMBL" id="CACRXK020026753">
    <property type="protein sequence ID" value="CAB4040417.1"/>
    <property type="molecule type" value="Genomic_DNA"/>
</dbReference>
<dbReference type="SMART" id="SM00281">
    <property type="entry name" value="LamB"/>
    <property type="match status" value="1"/>
</dbReference>
<gene>
    <name evidence="6" type="ORF">PACLA_8A088170</name>
</gene>
<name>A0A6S7K729_PARCT</name>
<proteinExistence type="predicted"/>
<reference evidence="6" key="1">
    <citation type="submission" date="2020-04" db="EMBL/GenBank/DDBJ databases">
        <authorList>
            <person name="Alioto T."/>
            <person name="Alioto T."/>
            <person name="Gomez Garrido J."/>
        </authorList>
    </citation>
    <scope>NUCLEOTIDE SEQUENCE</scope>
    <source>
        <strain evidence="6">A484AB</strain>
    </source>
</reference>
<comment type="caution">
    <text evidence="6">The sequence shown here is derived from an EMBL/GenBank/DDBJ whole genome shotgun (WGS) entry which is preliminary data.</text>
</comment>
<dbReference type="PROSITE" id="PS51115">
    <property type="entry name" value="LAMININ_IVA"/>
    <property type="match status" value="1"/>
</dbReference>
<dbReference type="InterPro" id="IPR000034">
    <property type="entry name" value="Laminin_IV"/>
</dbReference>
<feature type="region of interest" description="Disordered" evidence="5">
    <location>
        <begin position="137"/>
        <end position="170"/>
    </location>
</feature>
<feature type="compositionally biased region" description="Polar residues" evidence="5">
    <location>
        <begin position="145"/>
        <end position="165"/>
    </location>
</feature>
<keyword evidence="2" id="KW-0677">Repeat</keyword>
<evidence type="ECO:0000256" key="1">
    <source>
        <dbReference type="ARBA" id="ARBA00022729"/>
    </source>
</evidence>
<evidence type="ECO:0000256" key="3">
    <source>
        <dbReference type="ARBA" id="ARBA00023157"/>
    </source>
</evidence>